<evidence type="ECO:0000313" key="1">
    <source>
        <dbReference type="EMBL" id="CAG8855021.1"/>
    </source>
</evidence>
<proteinExistence type="predicted"/>
<dbReference type="Proteomes" id="UP000789901">
    <property type="component" value="Unassembled WGS sequence"/>
</dbReference>
<organism evidence="1 2">
    <name type="scientific">Gigaspora margarita</name>
    <dbReference type="NCBI Taxonomy" id="4874"/>
    <lineage>
        <taxon>Eukaryota</taxon>
        <taxon>Fungi</taxon>
        <taxon>Fungi incertae sedis</taxon>
        <taxon>Mucoromycota</taxon>
        <taxon>Glomeromycotina</taxon>
        <taxon>Glomeromycetes</taxon>
        <taxon>Diversisporales</taxon>
        <taxon>Gigasporaceae</taxon>
        <taxon>Gigaspora</taxon>
    </lineage>
</organism>
<protein>
    <submittedName>
        <fullName evidence="1">29028_t:CDS:1</fullName>
    </submittedName>
</protein>
<sequence>RSLNKRAAGQYLAKYLSKSFHLRSLYAEHGLTDNHRAYHFYQNLYDYEQRAVSLDGKSKFDQLSGTKLNGNQHIFRHFNYETQAISYHYKTNKKLVGKRSQPVLIKKNYRLGTRSLNPLSLLSLASKATKKEAYLFQKPKRQLNQDFQEFLITRLLFLCSKAEFTHIPLEQDHVLKEN</sequence>
<gene>
    <name evidence="1" type="ORF">GMARGA_LOCUS43842</name>
</gene>
<comment type="caution">
    <text evidence="1">The sequence shown here is derived from an EMBL/GenBank/DDBJ whole genome shotgun (WGS) entry which is preliminary data.</text>
</comment>
<name>A0ABN7XJQ5_GIGMA</name>
<reference evidence="1 2" key="1">
    <citation type="submission" date="2021-06" db="EMBL/GenBank/DDBJ databases">
        <authorList>
            <person name="Kallberg Y."/>
            <person name="Tangrot J."/>
            <person name="Rosling A."/>
        </authorList>
    </citation>
    <scope>NUCLEOTIDE SEQUENCE [LARGE SCALE GENOMIC DNA]</scope>
    <source>
        <strain evidence="1 2">120-4 pot B 10/14</strain>
    </source>
</reference>
<evidence type="ECO:0000313" key="2">
    <source>
        <dbReference type="Proteomes" id="UP000789901"/>
    </source>
</evidence>
<dbReference type="EMBL" id="CAJVQB010145097">
    <property type="protein sequence ID" value="CAG8855021.1"/>
    <property type="molecule type" value="Genomic_DNA"/>
</dbReference>
<keyword evidence="2" id="KW-1185">Reference proteome</keyword>
<feature type="non-terminal residue" evidence="1">
    <location>
        <position position="1"/>
    </location>
</feature>
<feature type="non-terminal residue" evidence="1">
    <location>
        <position position="178"/>
    </location>
</feature>
<accession>A0ABN7XJQ5</accession>